<feature type="domain" description="Reverse transcriptase RNase H-like" evidence="10">
    <location>
        <begin position="1114"/>
        <end position="1214"/>
    </location>
</feature>
<dbReference type="FunFam" id="3.30.70.270:FF:000020">
    <property type="entry name" value="Transposon Tf2-6 polyprotein-like Protein"/>
    <property type="match status" value="1"/>
</dbReference>
<feature type="region of interest" description="Disordered" evidence="8">
    <location>
        <begin position="110"/>
        <end position="283"/>
    </location>
</feature>
<dbReference type="InterPro" id="IPR050951">
    <property type="entry name" value="Retrovirus_Pol_polyprotein"/>
</dbReference>
<dbReference type="Gene3D" id="3.30.70.270">
    <property type="match status" value="2"/>
</dbReference>
<comment type="caution">
    <text evidence="11">The sequence shown here is derived from an EMBL/GenBank/DDBJ whole genome shotgun (WGS) entry which is preliminary data.</text>
</comment>
<dbReference type="GO" id="GO:0004519">
    <property type="term" value="F:endonuclease activity"/>
    <property type="evidence" value="ECO:0007669"/>
    <property type="project" value="UniProtKB-KW"/>
</dbReference>
<evidence type="ECO:0000256" key="7">
    <source>
        <dbReference type="ARBA" id="ARBA00022918"/>
    </source>
</evidence>
<accession>A0AAE0LCD9</accession>
<dbReference type="EC" id="2.7.7.49" evidence="1"/>
<feature type="region of interest" description="Disordered" evidence="8">
    <location>
        <begin position="1317"/>
        <end position="1385"/>
    </location>
</feature>
<feature type="compositionally biased region" description="Basic residues" evidence="8">
    <location>
        <begin position="1338"/>
        <end position="1355"/>
    </location>
</feature>
<organism evidence="11 12">
    <name type="scientific">Cymbomonas tetramitiformis</name>
    <dbReference type="NCBI Taxonomy" id="36881"/>
    <lineage>
        <taxon>Eukaryota</taxon>
        <taxon>Viridiplantae</taxon>
        <taxon>Chlorophyta</taxon>
        <taxon>Pyramimonadophyceae</taxon>
        <taxon>Pyramimonadales</taxon>
        <taxon>Pyramimonadaceae</taxon>
        <taxon>Cymbomonas</taxon>
    </lineage>
</organism>
<dbReference type="SUPFAM" id="SSF56672">
    <property type="entry name" value="DNA/RNA polymerases"/>
    <property type="match status" value="1"/>
</dbReference>
<feature type="compositionally biased region" description="Basic and acidic residues" evidence="8">
    <location>
        <begin position="115"/>
        <end position="140"/>
    </location>
</feature>
<keyword evidence="2" id="KW-0808">Transferase</keyword>
<dbReference type="InterPro" id="IPR000477">
    <property type="entry name" value="RT_dom"/>
</dbReference>
<dbReference type="PANTHER" id="PTHR37984:SF5">
    <property type="entry name" value="PROTEIN NYNRIN-LIKE"/>
    <property type="match status" value="1"/>
</dbReference>
<dbReference type="CDD" id="cd00303">
    <property type="entry name" value="retropepsin_like"/>
    <property type="match status" value="1"/>
</dbReference>
<dbReference type="InterPro" id="IPR043502">
    <property type="entry name" value="DNA/RNA_pol_sf"/>
</dbReference>
<keyword evidence="12" id="KW-1185">Reference proteome</keyword>
<keyword evidence="4" id="KW-0540">Nuclease</keyword>
<feature type="compositionally biased region" description="Low complexity" evidence="8">
    <location>
        <begin position="264"/>
        <end position="278"/>
    </location>
</feature>
<keyword evidence="3" id="KW-0548">Nucleotidyltransferase</keyword>
<dbReference type="InterPro" id="IPR021109">
    <property type="entry name" value="Peptidase_aspartic_dom_sf"/>
</dbReference>
<dbReference type="SUPFAM" id="SSF50630">
    <property type="entry name" value="Acid proteases"/>
    <property type="match status" value="1"/>
</dbReference>
<feature type="compositionally biased region" description="Low complexity" evidence="8">
    <location>
        <begin position="735"/>
        <end position="755"/>
    </location>
</feature>
<evidence type="ECO:0000256" key="1">
    <source>
        <dbReference type="ARBA" id="ARBA00012493"/>
    </source>
</evidence>
<dbReference type="Gene3D" id="3.10.10.10">
    <property type="entry name" value="HIV Type 1 Reverse Transcriptase, subunit A, domain 1"/>
    <property type="match status" value="1"/>
</dbReference>
<proteinExistence type="predicted"/>
<feature type="compositionally biased region" description="Basic and acidic residues" evidence="8">
    <location>
        <begin position="205"/>
        <end position="216"/>
    </location>
</feature>
<feature type="domain" description="Reverse transcriptase" evidence="9">
    <location>
        <begin position="855"/>
        <end position="1016"/>
    </location>
</feature>
<feature type="region of interest" description="Disordered" evidence="8">
    <location>
        <begin position="723"/>
        <end position="767"/>
    </location>
</feature>
<feature type="region of interest" description="Disordered" evidence="8">
    <location>
        <begin position="1239"/>
        <end position="1274"/>
    </location>
</feature>
<evidence type="ECO:0000256" key="4">
    <source>
        <dbReference type="ARBA" id="ARBA00022722"/>
    </source>
</evidence>
<dbReference type="Gene3D" id="3.10.20.370">
    <property type="match status" value="1"/>
</dbReference>
<gene>
    <name evidence="11" type="ORF">CYMTET_12496</name>
</gene>
<evidence type="ECO:0000256" key="3">
    <source>
        <dbReference type="ARBA" id="ARBA00022695"/>
    </source>
</evidence>
<dbReference type="Gene3D" id="2.40.70.10">
    <property type="entry name" value="Acid Proteases"/>
    <property type="match status" value="1"/>
</dbReference>
<evidence type="ECO:0000313" key="11">
    <source>
        <dbReference type="EMBL" id="KAK3279634.1"/>
    </source>
</evidence>
<keyword evidence="6" id="KW-0378">Hydrolase</keyword>
<name>A0AAE0LCD9_9CHLO</name>
<evidence type="ECO:0000256" key="6">
    <source>
        <dbReference type="ARBA" id="ARBA00022801"/>
    </source>
</evidence>
<dbReference type="InterPro" id="IPR043128">
    <property type="entry name" value="Rev_trsase/Diguanyl_cyclase"/>
</dbReference>
<feature type="compositionally biased region" description="Basic and acidic residues" evidence="8">
    <location>
        <begin position="166"/>
        <end position="182"/>
    </location>
</feature>
<keyword evidence="5" id="KW-0255">Endonuclease</keyword>
<keyword evidence="7" id="KW-0695">RNA-directed DNA polymerase</keyword>
<sequence>MADEVAKKACEEGEYGLNHDNTDTVMLLAISEDTGRQLEGHQAILNHVTKKVREAKMTGETNIIQRLKRKLETGPEEWETKRQRIERVEAEYAQKSRELTEIEIVEAWADSWPDEPERQQEQEEELELQRMERQEEEALRQEQQVQTARQAKQKRGYRQESTQEAELSKEEAGETRTKRKEGALGQGRRQKRRRTRNQTEPDQPALREVEGQREVQGEVARGPTQAPKLPEAQNKDVTTQEDTAAELSEMAQQQDEAQEEWRALQEMAQQQEAAQQEAHQAREWRRTSIEKILTATREKPEKYMQHLKGDKAMHKLSNEYWKKGTEYLNEHDVTVLLRCRANKLPAGPYKKQQGGGRAQKCKCCGMPRQVNTGGFIRTAHVLGGCTEREIKNMVISRLDGRNTPAPEHGKDTIPHYVDIVMLEGTEKGNEQPGYTHQKAMAEAGHIHLIEVTYTDEMSWEEALKTKYTKYTPLVKLLELYGYKVTLHVMGDGQVNWEWQELPVDTPGESLLAAEGSDRPRTMDQGPLLLVFWAVLKGRRVKVMVDTGATNCFISEEAAVRCGLPLRRTDALRVSLADGSVKTSDTAAFGKLACTTSRGSYAETLKMRVLKIGVQVDVVLGGSWLRSLSPVLLDYQGWGSIPFQHRGKAVTIVGGSPGRAASPRDKRAVHLTEEVFLEPTRARRELAKYRRRFGNDADAGHDALVVLPARTEGRPAVVAAMESGATPHLGGGTGESSGESSLTPSSQSAPVSSSSSSEEEEDAAVPARDQQAMQELLAEFQDVIVEDLPLNAVLGSSKQRAHIRLKEDWNQVPPAQRHYKMSHQELEQLWARLDELLSKGYIRPSSSPYAAPCLMVPKPNNPKELRLVIDYRRLNGVTVQNRFPLPDIQQMFDDMQGCVVFSSADVRHGFWQMPMAEEDVEKTAFVSHYGSYEWLVLPMGLTNSPSSYQSMMTQAFRSLPFVRVFIDDVICFSRSVREHLDHLRQMLSVCRNPECPIYFSKSKMKFMKSRLKFLGHVVGEEGCRLQQDKVAAVRDWPPLSSITHVRQFLGLAGYYRKYIQGFSDLAQSLTRLTKSSVEWEWEPKEQAAQDAIKQRLIATPTLALPNMRAAAEGRSPFVVQTDASGVALGGVLMQDVGEGLRPIAYAGRQFSPAEQNYGTGERELCALHHCCTVAWRHYLVFTDFKLQGDHRPLEWLMSPGRELSRRQARWYMDLVEVGVPKMEWIPGRMLQVPDALSRRPDYQTTCPREGLKESGALNRETDLPEDPPGSQAAEGSRLSCLVLGGRKDPDSDWLDLGSLWMNALRVLDWAEEAHEGHAAPMVTRSQGKEPEWTPLTHSRLSHHPRRPPWGLRRKYRLSGESRTVRTGGSDKTSSRGSKSGSGISTWMPALTKADGIAGWTVTGQTA</sequence>
<dbReference type="GO" id="GO:0003964">
    <property type="term" value="F:RNA-directed DNA polymerase activity"/>
    <property type="evidence" value="ECO:0007669"/>
    <property type="project" value="UniProtKB-KW"/>
</dbReference>
<evidence type="ECO:0000259" key="9">
    <source>
        <dbReference type="Pfam" id="PF00078"/>
    </source>
</evidence>
<reference evidence="11 12" key="1">
    <citation type="journal article" date="2015" name="Genome Biol. Evol.">
        <title>Comparative Genomics of a Bacterivorous Green Alga Reveals Evolutionary Causalities and Consequences of Phago-Mixotrophic Mode of Nutrition.</title>
        <authorList>
            <person name="Burns J.A."/>
            <person name="Paasch A."/>
            <person name="Narechania A."/>
            <person name="Kim E."/>
        </authorList>
    </citation>
    <scope>NUCLEOTIDE SEQUENCE [LARGE SCALE GENOMIC DNA]</scope>
    <source>
        <strain evidence="11 12">PLY_AMNH</strain>
    </source>
</reference>
<dbReference type="CDD" id="cd01647">
    <property type="entry name" value="RT_LTR"/>
    <property type="match status" value="1"/>
</dbReference>
<dbReference type="CDD" id="cd09274">
    <property type="entry name" value="RNase_HI_RT_Ty3"/>
    <property type="match status" value="1"/>
</dbReference>
<evidence type="ECO:0000259" key="10">
    <source>
        <dbReference type="Pfam" id="PF17917"/>
    </source>
</evidence>
<evidence type="ECO:0000256" key="8">
    <source>
        <dbReference type="SAM" id="MobiDB-lite"/>
    </source>
</evidence>
<evidence type="ECO:0000256" key="5">
    <source>
        <dbReference type="ARBA" id="ARBA00022759"/>
    </source>
</evidence>
<evidence type="ECO:0000313" key="12">
    <source>
        <dbReference type="Proteomes" id="UP001190700"/>
    </source>
</evidence>
<evidence type="ECO:0000256" key="2">
    <source>
        <dbReference type="ARBA" id="ARBA00022679"/>
    </source>
</evidence>
<protein>
    <recommendedName>
        <fullName evidence="1">RNA-directed DNA polymerase</fullName>
        <ecNumber evidence="1">2.7.7.49</ecNumber>
    </recommendedName>
</protein>
<dbReference type="GO" id="GO:0016787">
    <property type="term" value="F:hydrolase activity"/>
    <property type="evidence" value="ECO:0007669"/>
    <property type="project" value="UniProtKB-KW"/>
</dbReference>
<dbReference type="PANTHER" id="PTHR37984">
    <property type="entry name" value="PROTEIN CBG26694"/>
    <property type="match status" value="1"/>
</dbReference>
<dbReference type="Pfam" id="PF00078">
    <property type="entry name" value="RVT_1"/>
    <property type="match status" value="1"/>
</dbReference>
<feature type="compositionally biased region" description="Low complexity" evidence="8">
    <location>
        <begin position="1364"/>
        <end position="1383"/>
    </location>
</feature>
<dbReference type="Proteomes" id="UP001190700">
    <property type="component" value="Unassembled WGS sequence"/>
</dbReference>
<dbReference type="Pfam" id="PF17917">
    <property type="entry name" value="RT_RNaseH"/>
    <property type="match status" value="1"/>
</dbReference>
<dbReference type="EMBL" id="LGRX02004755">
    <property type="protein sequence ID" value="KAK3279634.1"/>
    <property type="molecule type" value="Genomic_DNA"/>
</dbReference>
<dbReference type="InterPro" id="IPR041373">
    <property type="entry name" value="RT_RNaseH"/>
</dbReference>
<dbReference type="Pfam" id="PF13650">
    <property type="entry name" value="Asp_protease_2"/>
    <property type="match status" value="1"/>
</dbReference>